<dbReference type="EMBL" id="FMKA01000065">
    <property type="protein sequence ID" value="SCP99853.1"/>
    <property type="molecule type" value="Genomic_DNA"/>
</dbReference>
<dbReference type="AlphaFoldDB" id="A0A1D3TZC2"/>
<feature type="domain" description="DUF6431" evidence="1">
    <location>
        <begin position="2"/>
        <end position="70"/>
    </location>
</feature>
<sequence length="134" mass="14927">MKASGGISSWILIRRLKCGGCRKLHNELPDVLTPYKHYASEIIEDVADGAVTADDPATEDYPCEATMERWKGWIDRNILRIDGMLKSVGYRLLDFSEQLLKSGISLLMELREAGAGWLGTVLRLIYNSGGFLPP</sequence>
<evidence type="ECO:0000313" key="2">
    <source>
        <dbReference type="EMBL" id="SCP99853.1"/>
    </source>
</evidence>
<evidence type="ECO:0000313" key="3">
    <source>
        <dbReference type="Proteomes" id="UP000199315"/>
    </source>
</evidence>
<dbReference type="STRING" id="1619234.SAMN05421730_10659"/>
<name>A0A1D3TZC2_9FIRM</name>
<dbReference type="InterPro" id="IPR045536">
    <property type="entry name" value="DUF6431"/>
</dbReference>
<organism evidence="2 3">
    <name type="scientific">Anaerobium acetethylicum</name>
    <dbReference type="NCBI Taxonomy" id="1619234"/>
    <lineage>
        <taxon>Bacteria</taxon>
        <taxon>Bacillati</taxon>
        <taxon>Bacillota</taxon>
        <taxon>Clostridia</taxon>
        <taxon>Lachnospirales</taxon>
        <taxon>Lachnospiraceae</taxon>
        <taxon>Anaerobium</taxon>
    </lineage>
</organism>
<keyword evidence="3" id="KW-1185">Reference proteome</keyword>
<protein>
    <recommendedName>
        <fullName evidence="1">DUF6431 domain-containing protein</fullName>
    </recommendedName>
</protein>
<accession>A0A1D3TZC2</accession>
<evidence type="ECO:0000259" key="1">
    <source>
        <dbReference type="Pfam" id="PF20020"/>
    </source>
</evidence>
<proteinExistence type="predicted"/>
<dbReference type="Pfam" id="PF20020">
    <property type="entry name" value="DUF6431"/>
    <property type="match status" value="1"/>
</dbReference>
<gene>
    <name evidence="2" type="ORF">SAMN05421730_10659</name>
</gene>
<dbReference type="Proteomes" id="UP000199315">
    <property type="component" value="Unassembled WGS sequence"/>
</dbReference>
<reference evidence="2 3" key="1">
    <citation type="submission" date="2016-09" db="EMBL/GenBank/DDBJ databases">
        <authorList>
            <person name="Capua I."/>
            <person name="De Benedictis P."/>
            <person name="Joannis T."/>
            <person name="Lombin L.H."/>
            <person name="Cattoli G."/>
        </authorList>
    </citation>
    <scope>NUCLEOTIDE SEQUENCE [LARGE SCALE GENOMIC DNA]</scope>
    <source>
        <strain evidence="2 3">GluBS11</strain>
    </source>
</reference>